<evidence type="ECO:0000313" key="1">
    <source>
        <dbReference type="EMBL" id="CAI9567955.1"/>
    </source>
</evidence>
<gene>
    <name evidence="1" type="ORF">SPARVUS_LOCUS6624819</name>
</gene>
<dbReference type="Proteomes" id="UP001162483">
    <property type="component" value="Unassembled WGS sequence"/>
</dbReference>
<evidence type="ECO:0000313" key="2">
    <source>
        <dbReference type="Proteomes" id="UP001162483"/>
    </source>
</evidence>
<protein>
    <submittedName>
        <fullName evidence="1">Uncharacterized protein</fullName>
    </submittedName>
</protein>
<reference evidence="1" key="1">
    <citation type="submission" date="2023-05" db="EMBL/GenBank/DDBJ databases">
        <authorList>
            <person name="Stuckert A."/>
        </authorList>
    </citation>
    <scope>NUCLEOTIDE SEQUENCE</scope>
</reference>
<dbReference type="EMBL" id="CATNWA010014137">
    <property type="protein sequence ID" value="CAI9567955.1"/>
    <property type="molecule type" value="Genomic_DNA"/>
</dbReference>
<name>A0ABN9D618_9NEOB</name>
<keyword evidence="2" id="KW-1185">Reference proteome</keyword>
<proteinExistence type="predicted"/>
<accession>A0ABN9D618</accession>
<comment type="caution">
    <text evidence="1">The sequence shown here is derived from an EMBL/GenBank/DDBJ whole genome shotgun (WGS) entry which is preliminary data.</text>
</comment>
<sequence>MISADLLCDSCRLSALIGHGLDCTLDTADHMVKGCCDWPFTSSCDQLCP</sequence>
<organism evidence="1 2">
    <name type="scientific">Staurois parvus</name>
    <dbReference type="NCBI Taxonomy" id="386267"/>
    <lineage>
        <taxon>Eukaryota</taxon>
        <taxon>Metazoa</taxon>
        <taxon>Chordata</taxon>
        <taxon>Craniata</taxon>
        <taxon>Vertebrata</taxon>
        <taxon>Euteleostomi</taxon>
        <taxon>Amphibia</taxon>
        <taxon>Batrachia</taxon>
        <taxon>Anura</taxon>
        <taxon>Neobatrachia</taxon>
        <taxon>Ranoidea</taxon>
        <taxon>Ranidae</taxon>
        <taxon>Staurois</taxon>
    </lineage>
</organism>